<keyword evidence="3" id="KW-1185">Reference proteome</keyword>
<dbReference type="SUPFAM" id="SSF53474">
    <property type="entry name" value="alpha/beta-Hydrolases"/>
    <property type="match status" value="1"/>
</dbReference>
<name>A0ABP9VLV4_9BACT</name>
<dbReference type="InterPro" id="IPR011600">
    <property type="entry name" value="Pept_C14_caspase"/>
</dbReference>
<dbReference type="SUPFAM" id="SSF52129">
    <property type="entry name" value="Caspase-like"/>
    <property type="match status" value="1"/>
</dbReference>
<dbReference type="RefSeq" id="WP_345683130.1">
    <property type="nucleotide sequence ID" value="NZ_BAABRO010000002.1"/>
</dbReference>
<feature type="domain" description="Peptidase C14 caspase" evidence="1">
    <location>
        <begin position="4"/>
        <end position="320"/>
    </location>
</feature>
<evidence type="ECO:0000313" key="3">
    <source>
        <dbReference type="Proteomes" id="UP001416858"/>
    </source>
</evidence>
<dbReference type="Gene3D" id="3.40.50.1460">
    <property type="match status" value="1"/>
</dbReference>
<proteinExistence type="predicted"/>
<dbReference type="InterPro" id="IPR029058">
    <property type="entry name" value="AB_hydrolase_fold"/>
</dbReference>
<protein>
    <recommendedName>
        <fullName evidence="1">Peptidase C14 caspase domain-containing protein</fullName>
    </recommendedName>
</protein>
<evidence type="ECO:0000313" key="2">
    <source>
        <dbReference type="EMBL" id="GAA5506176.1"/>
    </source>
</evidence>
<gene>
    <name evidence="2" type="ORF">Rcae01_01628</name>
</gene>
<dbReference type="PANTHER" id="PTHR48104:SF30">
    <property type="entry name" value="METACASPASE-1"/>
    <property type="match status" value="1"/>
</dbReference>
<reference evidence="2 3" key="1">
    <citation type="submission" date="2024-02" db="EMBL/GenBank/DDBJ databases">
        <title>Rhodopirellula caenicola NBRC 110016.</title>
        <authorList>
            <person name="Ichikawa N."/>
            <person name="Katano-Makiyama Y."/>
            <person name="Hidaka K."/>
        </authorList>
    </citation>
    <scope>NUCLEOTIDE SEQUENCE [LARGE SCALE GENOMIC DNA]</scope>
    <source>
        <strain evidence="2 3">NBRC 110016</strain>
    </source>
</reference>
<evidence type="ECO:0000259" key="1">
    <source>
        <dbReference type="Pfam" id="PF00656"/>
    </source>
</evidence>
<dbReference type="InterPro" id="IPR029030">
    <property type="entry name" value="Caspase-like_dom_sf"/>
</dbReference>
<sequence>MASRAFLSGINDYKTIGDLRGCINDTRSLKRLLVDEFGFDPDHIRVRTDAEVTKSELNKGWKWLLKDAQPGDRLVFHFSGHGSYTADTDGEAGEADFRDELLCLYGMDWKDPKTYLLDDELRAWTEQIPDGVDVTFVLDCCHSGTGTRFIAPELSRAAKTDFLTAGSLSLDHVAAERSRGDVRAAARSVDEIAGVRPATPDEIDRHTVLARFAPPPIEVQVAIADATKSRSFRGVFERTRSRGDGEEKMNHVLWSGCRDDQTSADAFIGNDFHGAFTYYFCDAIRKAGEDRTASSVIRSLRSRLREERFDQVPQLEPSSTSSVVFGGKKASGGDDAGIGDAGTETGSPLLPNISAADWKQLLATLQQIADHLASTQPGSGREGLLVGERASGQALVYVHGICEHAAHYSDGWWNAMAPYLSSQTRNTLDANRKEVLWSKHVSKMNRELSREVDPVQQQEMELMLEAILEERMAREAAEQIAERAERSGDRGIDREIEGAVPRAAFGIPGLDCVDDFVKYLSSDRIRRLVIDECTAVVRPLLQQGKSIELISHSWGTVVAYEALRSLEREGLPGRVHNWFTVGAALAIKFVAKRLRPDDGRKPQMVDHWINLNARGDGVGGSLIATGMQVDREFLRLDPFGCSSTFGFVSPACAHSSYFKSGNSRVNRDVFAHSIDQV</sequence>
<accession>A0ABP9VLV4</accession>
<organism evidence="2 3">
    <name type="scientific">Novipirellula caenicola</name>
    <dbReference type="NCBI Taxonomy" id="1536901"/>
    <lineage>
        <taxon>Bacteria</taxon>
        <taxon>Pseudomonadati</taxon>
        <taxon>Planctomycetota</taxon>
        <taxon>Planctomycetia</taxon>
        <taxon>Pirellulales</taxon>
        <taxon>Pirellulaceae</taxon>
        <taxon>Novipirellula</taxon>
    </lineage>
</organism>
<dbReference type="InterPro" id="IPR050452">
    <property type="entry name" value="Metacaspase"/>
</dbReference>
<dbReference type="EMBL" id="BAABRO010000002">
    <property type="protein sequence ID" value="GAA5506176.1"/>
    <property type="molecule type" value="Genomic_DNA"/>
</dbReference>
<dbReference type="Proteomes" id="UP001416858">
    <property type="component" value="Unassembled WGS sequence"/>
</dbReference>
<comment type="caution">
    <text evidence="2">The sequence shown here is derived from an EMBL/GenBank/DDBJ whole genome shotgun (WGS) entry which is preliminary data.</text>
</comment>
<dbReference type="PANTHER" id="PTHR48104">
    <property type="entry name" value="METACASPASE-4"/>
    <property type="match status" value="1"/>
</dbReference>
<dbReference type="Pfam" id="PF00656">
    <property type="entry name" value="Peptidase_C14"/>
    <property type="match status" value="1"/>
</dbReference>